<proteinExistence type="predicted"/>
<organism evidence="3 4">
    <name type="scientific">Paramagnetospirillum marisnigri</name>
    <dbReference type="NCBI Taxonomy" id="1285242"/>
    <lineage>
        <taxon>Bacteria</taxon>
        <taxon>Pseudomonadati</taxon>
        <taxon>Pseudomonadota</taxon>
        <taxon>Alphaproteobacteria</taxon>
        <taxon>Rhodospirillales</taxon>
        <taxon>Magnetospirillaceae</taxon>
        <taxon>Paramagnetospirillum</taxon>
    </lineage>
</organism>
<gene>
    <name evidence="3" type="ORF">A6A04_18255</name>
</gene>
<evidence type="ECO:0000256" key="1">
    <source>
        <dbReference type="SAM" id="MobiDB-lite"/>
    </source>
</evidence>
<name>A0A178MPE7_9PROT</name>
<dbReference type="OrthoDB" id="9802674at2"/>
<reference evidence="3 4" key="1">
    <citation type="submission" date="2016-04" db="EMBL/GenBank/DDBJ databases">
        <title>Draft genome sequence of freshwater magnetotactic bacteria Magnetospirillum marisnigri SP-1 and Magnetospirillum moscoviense BB-1.</title>
        <authorList>
            <person name="Koziaeva V."/>
            <person name="Dziuba M.V."/>
            <person name="Ivanov T.M."/>
            <person name="Kuznetsov B."/>
            <person name="Grouzdev D.S."/>
        </authorList>
    </citation>
    <scope>NUCLEOTIDE SEQUENCE [LARGE SCALE GENOMIC DNA]</scope>
    <source>
        <strain evidence="3 4">SP-1</strain>
    </source>
</reference>
<accession>A0A178MPE7</accession>
<comment type="caution">
    <text evidence="3">The sequence shown here is derived from an EMBL/GenBank/DDBJ whole genome shotgun (WGS) entry which is preliminary data.</text>
</comment>
<feature type="signal peptide" evidence="2">
    <location>
        <begin position="1"/>
        <end position="16"/>
    </location>
</feature>
<feature type="compositionally biased region" description="Basic and acidic residues" evidence="1">
    <location>
        <begin position="176"/>
        <end position="185"/>
    </location>
</feature>
<evidence type="ECO:0000313" key="3">
    <source>
        <dbReference type="EMBL" id="OAN50423.1"/>
    </source>
</evidence>
<feature type="chain" id="PRO_5008092117" evidence="2">
    <location>
        <begin position="17"/>
        <end position="219"/>
    </location>
</feature>
<evidence type="ECO:0000256" key="2">
    <source>
        <dbReference type="SAM" id="SignalP"/>
    </source>
</evidence>
<protein>
    <submittedName>
        <fullName evidence="3">Type IV pili component</fullName>
    </submittedName>
</protein>
<dbReference type="EMBL" id="LWQT01000054">
    <property type="protein sequence ID" value="OAN50423.1"/>
    <property type="molecule type" value="Genomic_DNA"/>
</dbReference>
<evidence type="ECO:0000313" key="4">
    <source>
        <dbReference type="Proteomes" id="UP000078428"/>
    </source>
</evidence>
<keyword evidence="4" id="KW-1185">Reference proteome</keyword>
<keyword evidence="2" id="KW-0732">Signal</keyword>
<feature type="region of interest" description="Disordered" evidence="1">
    <location>
        <begin position="176"/>
        <end position="219"/>
    </location>
</feature>
<dbReference type="RefSeq" id="WP_068492306.1">
    <property type="nucleotide sequence ID" value="NZ_LWQT01000054.1"/>
</dbReference>
<sequence>MIRAASVALISLLALAACGPGEMAEHDQRQSFPITAEVKQAVAVFDRAEGNGPVSVFDRERLRRLAGESLKRGAGPVVIALAPKPDEASARAFAQSLADELKAAGVAEVQVKLAEDGDGAASVRVPVWVAVVPECGTFDRGLTPDFSNAPHSNWGCAVERNRGLMVQNPADLVRAREATGRDANRAGDVLGKYGRGEATGSAVEEQSAGTTSKVGNSAK</sequence>
<dbReference type="Pfam" id="PF09476">
    <property type="entry name" value="Pilus_CpaD"/>
    <property type="match status" value="1"/>
</dbReference>
<dbReference type="InterPro" id="IPR019027">
    <property type="entry name" value="Pilus_biogenesis_CpaD-related"/>
</dbReference>
<dbReference type="AlphaFoldDB" id="A0A178MPE7"/>
<dbReference type="STRING" id="1285242.A6A04_18255"/>
<dbReference type="PROSITE" id="PS51257">
    <property type="entry name" value="PROKAR_LIPOPROTEIN"/>
    <property type="match status" value="1"/>
</dbReference>
<dbReference type="Proteomes" id="UP000078428">
    <property type="component" value="Unassembled WGS sequence"/>
</dbReference>
<feature type="compositionally biased region" description="Polar residues" evidence="1">
    <location>
        <begin position="207"/>
        <end position="219"/>
    </location>
</feature>